<dbReference type="InterPro" id="IPR017531">
    <property type="entry name" value="Hydrolase-1_PEP"/>
</dbReference>
<dbReference type="RefSeq" id="WP_133589428.1">
    <property type="nucleotide sequence ID" value="NZ_CP037953.1"/>
</dbReference>
<dbReference type="AlphaFoldDB" id="A0A4R6UZG4"/>
<dbReference type="InterPro" id="IPR000073">
    <property type="entry name" value="AB_hydrolase_1"/>
</dbReference>
<gene>
    <name evidence="2" type="ORF">EV696_10578</name>
</gene>
<dbReference type="SUPFAM" id="SSF53474">
    <property type="entry name" value="alpha/beta-Hydrolases"/>
    <property type="match status" value="1"/>
</dbReference>
<keyword evidence="2" id="KW-0378">Hydrolase</keyword>
<keyword evidence="3" id="KW-1185">Reference proteome</keyword>
<accession>A0A4R6UZG4</accession>
<dbReference type="InterPro" id="IPR029058">
    <property type="entry name" value="AB_hydrolase_fold"/>
</dbReference>
<dbReference type="Gene3D" id="3.40.50.1820">
    <property type="entry name" value="alpha/beta hydrolase"/>
    <property type="match status" value="1"/>
</dbReference>
<protein>
    <submittedName>
        <fullName evidence="2">Exosortase A-associated hydrolase 1</fullName>
    </submittedName>
</protein>
<evidence type="ECO:0000313" key="3">
    <source>
        <dbReference type="Proteomes" id="UP000295375"/>
    </source>
</evidence>
<sequence length="280" mass="30880">MSQLPEQAFFIDCDGQALPAILHPGEASARSGVVIVVGGPQYRVGSHRQFVLLARDLAAAGIPVLRFDYRGMGDADGEPRNFEQVDADIRAAVDALIAHQPAVQNVILWGLCDAASAALTYAPNDPRVSVLMLLNPWLPETKAKAKVVLKHYYWQRLRSKDFWRKLFGGGVKVFAAAKGVSDSVKQTRQSSAQEGNLSGRMASAWRAFGGNIALILSGDDLVAQEFVTVAADDKRWQGLLQKNTVQTHRLPEANHTFSRRQWRDEVSAICRRFIAETEQN</sequence>
<dbReference type="EMBL" id="SNYM01000005">
    <property type="protein sequence ID" value="TDQ49104.1"/>
    <property type="molecule type" value="Genomic_DNA"/>
</dbReference>
<feature type="domain" description="AB hydrolase-1" evidence="1">
    <location>
        <begin position="48"/>
        <end position="266"/>
    </location>
</feature>
<name>A0A4R6UZG4_9GAMM</name>
<comment type="caution">
    <text evidence="2">The sequence shown here is derived from an EMBL/GenBank/DDBJ whole genome shotgun (WGS) entry which is preliminary data.</text>
</comment>
<evidence type="ECO:0000313" key="2">
    <source>
        <dbReference type="EMBL" id="TDQ49104.1"/>
    </source>
</evidence>
<evidence type="ECO:0000259" key="1">
    <source>
        <dbReference type="Pfam" id="PF12697"/>
    </source>
</evidence>
<organism evidence="2 3">
    <name type="scientific">Permianibacter aggregans</name>
    <dbReference type="NCBI Taxonomy" id="1510150"/>
    <lineage>
        <taxon>Bacteria</taxon>
        <taxon>Pseudomonadati</taxon>
        <taxon>Pseudomonadota</taxon>
        <taxon>Gammaproteobacteria</taxon>
        <taxon>Pseudomonadales</taxon>
        <taxon>Pseudomonadaceae</taxon>
        <taxon>Permianibacter</taxon>
    </lineage>
</organism>
<dbReference type="OrthoDB" id="9798884at2"/>
<dbReference type="NCBIfam" id="TIGR03100">
    <property type="entry name" value="hydr1_PEP"/>
    <property type="match status" value="1"/>
</dbReference>
<dbReference type="GO" id="GO:0016787">
    <property type="term" value="F:hydrolase activity"/>
    <property type="evidence" value="ECO:0007669"/>
    <property type="project" value="UniProtKB-KW"/>
</dbReference>
<dbReference type="Pfam" id="PF12697">
    <property type="entry name" value="Abhydrolase_6"/>
    <property type="match status" value="1"/>
</dbReference>
<reference evidence="2 3" key="1">
    <citation type="submission" date="2019-03" db="EMBL/GenBank/DDBJ databases">
        <title>Genomic Encyclopedia of Type Strains, Phase IV (KMG-IV): sequencing the most valuable type-strain genomes for metagenomic binning, comparative biology and taxonomic classification.</title>
        <authorList>
            <person name="Goeker M."/>
        </authorList>
    </citation>
    <scope>NUCLEOTIDE SEQUENCE [LARGE SCALE GENOMIC DNA]</scope>
    <source>
        <strain evidence="2 3">DSM 103792</strain>
    </source>
</reference>
<dbReference type="Proteomes" id="UP000295375">
    <property type="component" value="Unassembled WGS sequence"/>
</dbReference>
<proteinExistence type="predicted"/>